<dbReference type="InterPro" id="IPR001810">
    <property type="entry name" value="F-box_dom"/>
</dbReference>
<dbReference type="AlphaFoldDB" id="A0AAD8S7W5"/>
<dbReference type="PANTHER" id="PTHR34591">
    <property type="entry name" value="OS03G0653100 PROTEIN-RELATED"/>
    <property type="match status" value="1"/>
</dbReference>
<name>A0AAD8S7W5_LOLMU</name>
<gene>
    <name evidence="3" type="ORF">QYE76_064964</name>
</gene>
<comment type="caution">
    <text evidence="3">The sequence shown here is derived from an EMBL/GenBank/DDBJ whole genome shotgun (WGS) entry which is preliminary data.</text>
</comment>
<evidence type="ECO:0000313" key="4">
    <source>
        <dbReference type="Proteomes" id="UP001231189"/>
    </source>
</evidence>
<feature type="compositionally biased region" description="Acidic residues" evidence="1">
    <location>
        <begin position="342"/>
        <end position="364"/>
    </location>
</feature>
<sequence length="421" mass="48248">MDQTETLPVDALADIFGLLEPCDLAASRCVRKAWRAVVDDHGLLLPHVLPHSVQGIFVSYIDYERPHWLSRPSARKPVIHGNLDFLPGYDEDSNMSEILDHCNGLILYEDLWKLWVVNPATRRWDLLASKNDGRHHQYLAFDPAVSPHYEVFSIPDEPKKAVPPVPDQEEDPNDSMEWPPSLWIVDVFSSTARQWQKRSFVRQGEAACTVTSVRADHRRPKSKSLGGPRWRYGVYWSGSLYVHCRGAFVVRFFVSSGKYQVIKMPHNIGKSKNAQYLGKSKEGVSLATICGKYRLRVFNLVESNGQIDWELKHNVGLHPLKSLTFCDFTGFKKTWTLDDEAEDNDKYDDNNYDDDDDDMGEGEGNEEREQNEGEGEKDGMHMRENMEWNSDDDNVLNTEDGDYGCFDRLYFLGFCLNAKKS</sequence>
<keyword evidence="4" id="KW-1185">Reference proteome</keyword>
<dbReference type="Proteomes" id="UP001231189">
    <property type="component" value="Unassembled WGS sequence"/>
</dbReference>
<protein>
    <recommendedName>
        <fullName evidence="2">F-box domain-containing protein</fullName>
    </recommendedName>
</protein>
<dbReference type="PANTHER" id="PTHR34591:SF39">
    <property type="entry name" value="F-BOX DOMAIN-CONTAINING PROTEIN"/>
    <property type="match status" value="1"/>
</dbReference>
<dbReference type="Pfam" id="PF12937">
    <property type="entry name" value="F-box-like"/>
    <property type="match status" value="1"/>
</dbReference>
<feature type="domain" description="F-box" evidence="2">
    <location>
        <begin position="7"/>
        <end position="47"/>
    </location>
</feature>
<feature type="compositionally biased region" description="Basic and acidic residues" evidence="1">
    <location>
        <begin position="365"/>
        <end position="386"/>
    </location>
</feature>
<dbReference type="InterPro" id="IPR036047">
    <property type="entry name" value="F-box-like_dom_sf"/>
</dbReference>
<dbReference type="EMBL" id="JAUUTY010000004">
    <property type="protein sequence ID" value="KAK1647159.1"/>
    <property type="molecule type" value="Genomic_DNA"/>
</dbReference>
<organism evidence="3 4">
    <name type="scientific">Lolium multiflorum</name>
    <name type="common">Italian ryegrass</name>
    <name type="synonym">Lolium perenne subsp. multiflorum</name>
    <dbReference type="NCBI Taxonomy" id="4521"/>
    <lineage>
        <taxon>Eukaryota</taxon>
        <taxon>Viridiplantae</taxon>
        <taxon>Streptophyta</taxon>
        <taxon>Embryophyta</taxon>
        <taxon>Tracheophyta</taxon>
        <taxon>Spermatophyta</taxon>
        <taxon>Magnoliopsida</taxon>
        <taxon>Liliopsida</taxon>
        <taxon>Poales</taxon>
        <taxon>Poaceae</taxon>
        <taxon>BOP clade</taxon>
        <taxon>Pooideae</taxon>
        <taxon>Poodae</taxon>
        <taxon>Poeae</taxon>
        <taxon>Poeae Chloroplast Group 2 (Poeae type)</taxon>
        <taxon>Loliodinae</taxon>
        <taxon>Loliinae</taxon>
        <taxon>Lolium</taxon>
    </lineage>
</organism>
<accession>A0AAD8S7W5</accession>
<feature type="region of interest" description="Disordered" evidence="1">
    <location>
        <begin position="342"/>
        <end position="393"/>
    </location>
</feature>
<reference evidence="3" key="1">
    <citation type="submission" date="2023-07" db="EMBL/GenBank/DDBJ databases">
        <title>A chromosome-level genome assembly of Lolium multiflorum.</title>
        <authorList>
            <person name="Chen Y."/>
            <person name="Copetti D."/>
            <person name="Kolliker R."/>
            <person name="Studer B."/>
        </authorList>
    </citation>
    <scope>NUCLEOTIDE SEQUENCE</scope>
    <source>
        <strain evidence="3">02402/16</strain>
        <tissue evidence="3">Leaf</tissue>
    </source>
</reference>
<dbReference type="SMART" id="SM00256">
    <property type="entry name" value="FBOX"/>
    <property type="match status" value="1"/>
</dbReference>
<proteinExistence type="predicted"/>
<evidence type="ECO:0000313" key="3">
    <source>
        <dbReference type="EMBL" id="KAK1647159.1"/>
    </source>
</evidence>
<evidence type="ECO:0000256" key="1">
    <source>
        <dbReference type="SAM" id="MobiDB-lite"/>
    </source>
</evidence>
<dbReference type="SUPFAM" id="SSF81383">
    <property type="entry name" value="F-box domain"/>
    <property type="match status" value="1"/>
</dbReference>
<evidence type="ECO:0000259" key="2">
    <source>
        <dbReference type="SMART" id="SM00256"/>
    </source>
</evidence>